<reference evidence="1 2" key="1">
    <citation type="submission" date="2019-02" db="EMBL/GenBank/DDBJ databases">
        <title>Genomic Encyclopedia of Type Strains, Phase IV (KMG-IV): sequencing the most valuable type-strain genomes for metagenomic binning, comparative biology and taxonomic classification.</title>
        <authorList>
            <person name="Goeker M."/>
        </authorList>
    </citation>
    <scope>NUCLEOTIDE SEQUENCE [LARGE SCALE GENOMIC DNA]</scope>
    <source>
        <strain evidence="1 2">DSM 17196</strain>
    </source>
</reference>
<evidence type="ECO:0000313" key="1">
    <source>
        <dbReference type="EMBL" id="RZS99734.1"/>
    </source>
</evidence>
<comment type="caution">
    <text evidence="1">The sequence shown here is derived from an EMBL/GenBank/DDBJ whole genome shotgun (WGS) entry which is preliminary data.</text>
</comment>
<name>A0A4Q7PGT6_9FLAO</name>
<gene>
    <name evidence="1" type="ORF">EV197_0959</name>
</gene>
<proteinExistence type="predicted"/>
<protein>
    <submittedName>
        <fullName evidence="1">Uncharacterized protein</fullName>
    </submittedName>
</protein>
<dbReference type="EMBL" id="SGXE01000001">
    <property type="protein sequence ID" value="RZS99734.1"/>
    <property type="molecule type" value="Genomic_DNA"/>
</dbReference>
<organism evidence="1 2">
    <name type="scientific">Aquimarina brevivitae</name>
    <dbReference type="NCBI Taxonomy" id="323412"/>
    <lineage>
        <taxon>Bacteria</taxon>
        <taxon>Pseudomonadati</taxon>
        <taxon>Bacteroidota</taxon>
        <taxon>Flavobacteriia</taxon>
        <taxon>Flavobacteriales</taxon>
        <taxon>Flavobacteriaceae</taxon>
        <taxon>Aquimarina</taxon>
    </lineage>
</organism>
<keyword evidence="2" id="KW-1185">Reference proteome</keyword>
<accession>A0A4Q7PGT6</accession>
<sequence>MYAMKWSYFLAILCTLTLLSCNLIPKKEKKQQILDEEWQKIATNEVEEPPLFENCSTTTEAALERCFQRTITNHIKSYLESQNLAVTESINDTVWVPILITKEAEVLIKEMKVPASIQQQIPNFATLLGESIKTLPPVKPAHTRGTEVSTQYRLPIIISIEQR</sequence>
<dbReference type="PROSITE" id="PS51257">
    <property type="entry name" value="PROKAR_LIPOPROTEIN"/>
    <property type="match status" value="1"/>
</dbReference>
<dbReference type="Proteomes" id="UP000292262">
    <property type="component" value="Unassembled WGS sequence"/>
</dbReference>
<evidence type="ECO:0000313" key="2">
    <source>
        <dbReference type="Proteomes" id="UP000292262"/>
    </source>
</evidence>
<dbReference type="AlphaFoldDB" id="A0A4Q7PGT6"/>